<sequence length="239" mass="27075">MWDVGLYRCEECIGTCLYCAACTVEAHVRTPLHWVKRWNGKSFERIGLRELSLRVQLLHAAGDVCQNQHEDQEHSFIILHTNGIHHVHVDFCVCEECGGHKRDGSKLDRPTQLLDMHLFPATAHIPQTAATFAALNDFHVKSNLGNICAMKYYQVLVHATDGAAIAALPDRQTQWQVMVHAWRCLAMLKHRGALHDVRTVDELPDGELTARCPAYLHLGINTECVGRILVHHIWTDVLR</sequence>
<evidence type="ECO:0000313" key="2">
    <source>
        <dbReference type="Proteomes" id="UP000814128"/>
    </source>
</evidence>
<reference evidence="1" key="2">
    <citation type="journal article" date="2022" name="New Phytol.">
        <title>Evolutionary transition to the ectomycorrhizal habit in the genomes of a hyperdiverse lineage of mushroom-forming fungi.</title>
        <authorList>
            <person name="Looney B."/>
            <person name="Miyauchi S."/>
            <person name="Morin E."/>
            <person name="Drula E."/>
            <person name="Courty P.E."/>
            <person name="Kohler A."/>
            <person name="Kuo A."/>
            <person name="LaButti K."/>
            <person name="Pangilinan J."/>
            <person name="Lipzen A."/>
            <person name="Riley R."/>
            <person name="Andreopoulos W."/>
            <person name="He G."/>
            <person name="Johnson J."/>
            <person name="Nolan M."/>
            <person name="Tritt A."/>
            <person name="Barry K.W."/>
            <person name="Grigoriev I.V."/>
            <person name="Nagy L.G."/>
            <person name="Hibbett D."/>
            <person name="Henrissat B."/>
            <person name="Matheny P.B."/>
            <person name="Labbe J."/>
            <person name="Martin F.M."/>
        </authorList>
    </citation>
    <scope>NUCLEOTIDE SEQUENCE</scope>
    <source>
        <strain evidence="1">EC-137</strain>
    </source>
</reference>
<reference evidence="1" key="1">
    <citation type="submission" date="2021-02" db="EMBL/GenBank/DDBJ databases">
        <authorList>
            <consortium name="DOE Joint Genome Institute"/>
            <person name="Ahrendt S."/>
            <person name="Looney B.P."/>
            <person name="Miyauchi S."/>
            <person name="Morin E."/>
            <person name="Drula E."/>
            <person name="Courty P.E."/>
            <person name="Chicoki N."/>
            <person name="Fauchery L."/>
            <person name="Kohler A."/>
            <person name="Kuo A."/>
            <person name="Labutti K."/>
            <person name="Pangilinan J."/>
            <person name="Lipzen A."/>
            <person name="Riley R."/>
            <person name="Andreopoulos W."/>
            <person name="He G."/>
            <person name="Johnson J."/>
            <person name="Barry K.W."/>
            <person name="Grigoriev I.V."/>
            <person name="Nagy L."/>
            <person name="Hibbett D."/>
            <person name="Henrissat B."/>
            <person name="Matheny P.B."/>
            <person name="Labbe J."/>
            <person name="Martin F."/>
        </authorList>
    </citation>
    <scope>NUCLEOTIDE SEQUENCE</scope>
    <source>
        <strain evidence="1">EC-137</strain>
    </source>
</reference>
<comment type="caution">
    <text evidence="1">The sequence shown here is derived from an EMBL/GenBank/DDBJ whole genome shotgun (WGS) entry which is preliminary data.</text>
</comment>
<proteinExistence type="predicted"/>
<dbReference type="Proteomes" id="UP000814128">
    <property type="component" value="Unassembled WGS sequence"/>
</dbReference>
<accession>A0ACB8Q522</accession>
<protein>
    <submittedName>
        <fullName evidence="1">Uncharacterized protein</fullName>
    </submittedName>
</protein>
<keyword evidence="2" id="KW-1185">Reference proteome</keyword>
<gene>
    <name evidence="1" type="ORF">K488DRAFT_64057</name>
</gene>
<dbReference type="EMBL" id="MU274131">
    <property type="protein sequence ID" value="KAI0026878.1"/>
    <property type="molecule type" value="Genomic_DNA"/>
</dbReference>
<name>A0ACB8Q522_9AGAM</name>
<evidence type="ECO:0000313" key="1">
    <source>
        <dbReference type="EMBL" id="KAI0026878.1"/>
    </source>
</evidence>
<organism evidence="1 2">
    <name type="scientific">Vararia minispora EC-137</name>
    <dbReference type="NCBI Taxonomy" id="1314806"/>
    <lineage>
        <taxon>Eukaryota</taxon>
        <taxon>Fungi</taxon>
        <taxon>Dikarya</taxon>
        <taxon>Basidiomycota</taxon>
        <taxon>Agaricomycotina</taxon>
        <taxon>Agaricomycetes</taxon>
        <taxon>Russulales</taxon>
        <taxon>Lachnocladiaceae</taxon>
        <taxon>Vararia</taxon>
    </lineage>
</organism>